<evidence type="ECO:0000259" key="3">
    <source>
        <dbReference type="Pfam" id="PF00174"/>
    </source>
</evidence>
<sequence>MGSHRSPGTSPVVAGGVAGLLAGAAGVAAAEAVAVLLTGVTSPLFAVANRAVDAAPRPVKEWAIETFGTADKPVLIGGVVATVTVLAVSAGALGARRPRLAVGAFLVLSTVSAAAALTDRAATAGAAPRLLPVLALVAVGLGSLLLLLRALRTPVAPKDREGSAATSSPVPATGRPSPATASAEPGAAVSGTTGSGTVETLEGGKPRLRHPSHLPHRVDGDDLPPAFDRRAFLKAAVAVGAVAAAGGVTSRMFGGAEAAAARSALDLPAPASAAPPLAPGASLDVPGITPYLTSNRDFYRVDTALEVPDVPIDGFVLRIHGMVDRELELTYQDLLARRLVERRITLTCVSNPVGGEYVGNATWIGIPIGDLLREAGVRDGADAVRSTSADDFTAGTPLPVLLDEEREALVAIGMNGEPLPLEHGFPVRMVTPGLYGYVSATKWLVDLEVTRFADFKAYWTTRGYAAEAPIKTSSRIDVPRSFAQLKAGRNAVAGVAWSQDRGIAKVEVSVDGGDWQEARLAEQDNVNTWRQWVLDWDAEPGNHTLEVRATDATGYTQTAERAPIAPDGSTGWDSVNVTVS</sequence>
<feature type="transmembrane region" description="Helical" evidence="2">
    <location>
        <begin position="100"/>
        <end position="118"/>
    </location>
</feature>
<accession>A0ABS7RGW7</accession>
<feature type="domain" description="Oxidoreductase molybdopterin-binding" evidence="3">
    <location>
        <begin position="306"/>
        <end position="458"/>
    </location>
</feature>
<dbReference type="SUPFAM" id="SSF81296">
    <property type="entry name" value="E set domains"/>
    <property type="match status" value="1"/>
</dbReference>
<protein>
    <submittedName>
        <fullName evidence="4">Molybdopterin-dependent oxidoreductase</fullName>
    </submittedName>
</protein>
<dbReference type="PANTHER" id="PTHR19372">
    <property type="entry name" value="SULFITE REDUCTASE"/>
    <property type="match status" value="1"/>
</dbReference>
<keyword evidence="2" id="KW-0812">Transmembrane</keyword>
<reference evidence="4 5" key="1">
    <citation type="submission" date="2021-08" db="EMBL/GenBank/DDBJ databases">
        <title>Nocardioides bacterium WL0053 sp. nov., isolated from the sediment.</title>
        <authorList>
            <person name="Wang L."/>
            <person name="Zhang D."/>
            <person name="Zhang A."/>
        </authorList>
    </citation>
    <scope>NUCLEOTIDE SEQUENCE [LARGE SCALE GENOMIC DNA]</scope>
    <source>
        <strain evidence="4 5">WL0053</strain>
    </source>
</reference>
<feature type="region of interest" description="Disordered" evidence="1">
    <location>
        <begin position="157"/>
        <end position="221"/>
    </location>
</feature>
<dbReference type="InterPro" id="IPR036374">
    <property type="entry name" value="OxRdtase_Mopterin-bd_sf"/>
</dbReference>
<name>A0ABS7RGW7_9ACTN</name>
<dbReference type="Gene3D" id="2.60.40.650">
    <property type="match status" value="1"/>
</dbReference>
<gene>
    <name evidence="4" type="ORF">K1X13_05490</name>
</gene>
<proteinExistence type="predicted"/>
<dbReference type="PANTHER" id="PTHR19372:SF7">
    <property type="entry name" value="SULFITE OXIDASE, MITOCHONDRIAL"/>
    <property type="match status" value="1"/>
</dbReference>
<comment type="caution">
    <text evidence="4">The sequence shown here is derived from an EMBL/GenBank/DDBJ whole genome shotgun (WGS) entry which is preliminary data.</text>
</comment>
<keyword evidence="2" id="KW-1133">Transmembrane helix</keyword>
<feature type="compositionally biased region" description="Low complexity" evidence="1">
    <location>
        <begin position="186"/>
        <end position="203"/>
    </location>
</feature>
<evidence type="ECO:0000256" key="1">
    <source>
        <dbReference type="SAM" id="MobiDB-lite"/>
    </source>
</evidence>
<feature type="compositionally biased region" description="Basic residues" evidence="1">
    <location>
        <begin position="206"/>
        <end position="215"/>
    </location>
</feature>
<dbReference type="RefSeq" id="WP_221023973.1">
    <property type="nucleotide sequence ID" value="NZ_JAIEZQ010000001.1"/>
</dbReference>
<organism evidence="4 5">
    <name type="scientific">Nocardioides jiangsuensis</name>
    <dbReference type="NCBI Taxonomy" id="2866161"/>
    <lineage>
        <taxon>Bacteria</taxon>
        <taxon>Bacillati</taxon>
        <taxon>Actinomycetota</taxon>
        <taxon>Actinomycetes</taxon>
        <taxon>Propionibacteriales</taxon>
        <taxon>Nocardioidaceae</taxon>
        <taxon>Nocardioides</taxon>
    </lineage>
</organism>
<evidence type="ECO:0000313" key="5">
    <source>
        <dbReference type="Proteomes" id="UP000754710"/>
    </source>
</evidence>
<dbReference type="Proteomes" id="UP000754710">
    <property type="component" value="Unassembled WGS sequence"/>
</dbReference>
<dbReference type="InterPro" id="IPR000572">
    <property type="entry name" value="OxRdtase_Mopterin-bd_dom"/>
</dbReference>
<feature type="transmembrane region" description="Helical" evidence="2">
    <location>
        <begin position="74"/>
        <end position="93"/>
    </location>
</feature>
<dbReference type="SUPFAM" id="SSF56524">
    <property type="entry name" value="Oxidoreductase molybdopterin-binding domain"/>
    <property type="match status" value="1"/>
</dbReference>
<keyword evidence="2" id="KW-0472">Membrane</keyword>
<feature type="transmembrane region" description="Helical" evidence="2">
    <location>
        <begin position="130"/>
        <end position="151"/>
    </location>
</feature>
<evidence type="ECO:0000313" key="4">
    <source>
        <dbReference type="EMBL" id="MBY9074271.1"/>
    </source>
</evidence>
<dbReference type="Pfam" id="PF00174">
    <property type="entry name" value="Oxidored_molyb"/>
    <property type="match status" value="1"/>
</dbReference>
<dbReference type="EMBL" id="JAIEZQ010000001">
    <property type="protein sequence ID" value="MBY9074271.1"/>
    <property type="molecule type" value="Genomic_DNA"/>
</dbReference>
<evidence type="ECO:0000256" key="2">
    <source>
        <dbReference type="SAM" id="Phobius"/>
    </source>
</evidence>
<keyword evidence="5" id="KW-1185">Reference proteome</keyword>
<dbReference type="InterPro" id="IPR014756">
    <property type="entry name" value="Ig_E-set"/>
</dbReference>
<dbReference type="Gene3D" id="3.90.420.10">
    <property type="entry name" value="Oxidoreductase, molybdopterin-binding domain"/>
    <property type="match status" value="1"/>
</dbReference>